<sequence length="94" mass="11336">MRYKRFLILILKILDSTHTQFGCVCGRFFSQEFEKISDNFRKILGLSRKVRLLKTKVTYNKYKIKSYRNIFLNITFIFAKHVFGENTKLSKFRV</sequence>
<name>A0A481YS00_9VIRU</name>
<proteinExistence type="predicted"/>
<reference evidence="1" key="1">
    <citation type="journal article" date="2019" name="MBio">
        <title>Virus Genomes from Deep Sea Sediments Expand the Ocean Megavirome and Support Independent Origins of Viral Gigantism.</title>
        <authorList>
            <person name="Backstrom D."/>
            <person name="Yutin N."/>
            <person name="Jorgensen S.L."/>
            <person name="Dharamshi J."/>
            <person name="Homa F."/>
            <person name="Zaremba-Niedwiedzka K."/>
            <person name="Spang A."/>
            <person name="Wolf Y.I."/>
            <person name="Koonin E.V."/>
            <person name="Ettema T.J."/>
        </authorList>
    </citation>
    <scope>NUCLEOTIDE SEQUENCE</scope>
</reference>
<gene>
    <name evidence="1" type="ORF">LCMAC101_04040</name>
</gene>
<accession>A0A481YS00</accession>
<dbReference type="EMBL" id="MK500328">
    <property type="protein sequence ID" value="QBK85809.1"/>
    <property type="molecule type" value="Genomic_DNA"/>
</dbReference>
<protein>
    <submittedName>
        <fullName evidence="1">Uncharacterized protein</fullName>
    </submittedName>
</protein>
<evidence type="ECO:0000313" key="1">
    <source>
        <dbReference type="EMBL" id="QBK85809.1"/>
    </source>
</evidence>
<organism evidence="1">
    <name type="scientific">Marseillevirus LCMAC101</name>
    <dbReference type="NCBI Taxonomy" id="2506602"/>
    <lineage>
        <taxon>Viruses</taxon>
        <taxon>Varidnaviria</taxon>
        <taxon>Bamfordvirae</taxon>
        <taxon>Nucleocytoviricota</taxon>
        <taxon>Megaviricetes</taxon>
        <taxon>Pimascovirales</taxon>
        <taxon>Pimascovirales incertae sedis</taxon>
        <taxon>Marseilleviridae</taxon>
    </lineage>
</organism>